<dbReference type="AlphaFoldDB" id="A0AAN7W7V2"/>
<evidence type="ECO:0000313" key="3">
    <source>
        <dbReference type="Proteomes" id="UP001310594"/>
    </source>
</evidence>
<dbReference type="InterPro" id="IPR038883">
    <property type="entry name" value="AN11006-like"/>
</dbReference>
<proteinExistence type="predicted"/>
<dbReference type="Proteomes" id="UP001310594">
    <property type="component" value="Unassembled WGS sequence"/>
</dbReference>
<sequence>MADGPRAVLMAEIEVAIGEYTASESRKPPYSTPELVVMAAVCGNEIEVTEESVLRWTTATFPYYTRAALDDYITNRFTHTQTSYLKKAESCVPGIKAALESYDLPLRTTVLHEVDEFGLTYHRAGVQVLLSPARVFLRSVLEPTRQGTFRFLELPPELRNAVYENLFIFDKHGFTVRYASNIMYLESREFEEYDAKISTDAGNAYTNIQRATAPPLAITLATLCTCKQVYDEAMPYFYRDNRIRFDDLGDFATWINRLAPSRLEQLGNLSLDIHILHDDQYKDVNSALKALTATKRLRRLELSLFDGDHAWMKMSARLRRIMGVTRSRTFTKVEQIPIFSALAVVASRATELVITSDGLPHEEIEKYLRSEAKRLNQVEADNIKNATEKSNGSLKKVLGCSKTGAVKRTKRQEALAARAKTKGQT</sequence>
<accession>A0AAN7W7V2</accession>
<name>A0AAN7W7V2_9PEZI</name>
<dbReference type="PANTHER" id="PTHR42085">
    <property type="entry name" value="F-BOX DOMAIN-CONTAINING PROTEIN"/>
    <property type="match status" value="1"/>
</dbReference>
<gene>
    <name evidence="2" type="ORF">LTR97_005115</name>
</gene>
<dbReference type="PANTHER" id="PTHR42085:SF1">
    <property type="entry name" value="F-BOX DOMAIN-CONTAINING PROTEIN"/>
    <property type="match status" value="1"/>
</dbReference>
<organism evidence="2 3">
    <name type="scientific">Elasticomyces elasticus</name>
    <dbReference type="NCBI Taxonomy" id="574655"/>
    <lineage>
        <taxon>Eukaryota</taxon>
        <taxon>Fungi</taxon>
        <taxon>Dikarya</taxon>
        <taxon>Ascomycota</taxon>
        <taxon>Pezizomycotina</taxon>
        <taxon>Dothideomycetes</taxon>
        <taxon>Dothideomycetidae</taxon>
        <taxon>Mycosphaerellales</taxon>
        <taxon>Teratosphaeriaceae</taxon>
        <taxon>Elasticomyces</taxon>
    </lineage>
</organism>
<dbReference type="EMBL" id="JAVRQU010000007">
    <property type="protein sequence ID" value="KAK5700598.1"/>
    <property type="molecule type" value="Genomic_DNA"/>
</dbReference>
<reference evidence="2" key="1">
    <citation type="submission" date="2023-08" db="EMBL/GenBank/DDBJ databases">
        <title>Black Yeasts Isolated from many extreme environments.</title>
        <authorList>
            <person name="Coleine C."/>
            <person name="Stajich J.E."/>
            <person name="Selbmann L."/>
        </authorList>
    </citation>
    <scope>NUCLEOTIDE SEQUENCE</scope>
    <source>
        <strain evidence="2">CCFEE 5810</strain>
    </source>
</reference>
<dbReference type="InterPro" id="IPR056632">
    <property type="entry name" value="DUF7730"/>
</dbReference>
<feature type="domain" description="DUF7730" evidence="1">
    <location>
        <begin position="150"/>
        <end position="306"/>
    </location>
</feature>
<protein>
    <recommendedName>
        <fullName evidence="1">DUF7730 domain-containing protein</fullName>
    </recommendedName>
</protein>
<evidence type="ECO:0000313" key="2">
    <source>
        <dbReference type="EMBL" id="KAK5700598.1"/>
    </source>
</evidence>
<comment type="caution">
    <text evidence="2">The sequence shown here is derived from an EMBL/GenBank/DDBJ whole genome shotgun (WGS) entry which is preliminary data.</text>
</comment>
<evidence type="ECO:0000259" key="1">
    <source>
        <dbReference type="Pfam" id="PF24864"/>
    </source>
</evidence>
<dbReference type="Pfam" id="PF24864">
    <property type="entry name" value="DUF7730"/>
    <property type="match status" value="1"/>
</dbReference>